<proteinExistence type="predicted"/>
<dbReference type="Proteomes" id="UP001283361">
    <property type="component" value="Unassembled WGS sequence"/>
</dbReference>
<dbReference type="AlphaFoldDB" id="A0AAE1A9I3"/>
<feature type="region of interest" description="Disordered" evidence="1">
    <location>
        <begin position="120"/>
        <end position="139"/>
    </location>
</feature>
<sequence>MLEAPALCDSFTSCLFTLEARAAAVYERSLFRPGWPASVDGAADTAAAGFGYSSHHIMSTTAALNSKVSVCYTVPQSLRNLRYVVEWLLSPSLWGPPPLPPGVPYVENLEERACVRVRWDSSGEGESTETKSGRKKDIA</sequence>
<evidence type="ECO:0000313" key="3">
    <source>
        <dbReference type="Proteomes" id="UP001283361"/>
    </source>
</evidence>
<gene>
    <name evidence="2" type="ORF">RRG08_033744</name>
</gene>
<evidence type="ECO:0000313" key="2">
    <source>
        <dbReference type="EMBL" id="KAK3783487.1"/>
    </source>
</evidence>
<keyword evidence="3" id="KW-1185">Reference proteome</keyword>
<comment type="caution">
    <text evidence="2">The sequence shown here is derived from an EMBL/GenBank/DDBJ whole genome shotgun (WGS) entry which is preliminary data.</text>
</comment>
<organism evidence="2 3">
    <name type="scientific">Elysia crispata</name>
    <name type="common">lettuce slug</name>
    <dbReference type="NCBI Taxonomy" id="231223"/>
    <lineage>
        <taxon>Eukaryota</taxon>
        <taxon>Metazoa</taxon>
        <taxon>Spiralia</taxon>
        <taxon>Lophotrochozoa</taxon>
        <taxon>Mollusca</taxon>
        <taxon>Gastropoda</taxon>
        <taxon>Heterobranchia</taxon>
        <taxon>Euthyneura</taxon>
        <taxon>Panpulmonata</taxon>
        <taxon>Sacoglossa</taxon>
        <taxon>Placobranchoidea</taxon>
        <taxon>Plakobranchidae</taxon>
        <taxon>Elysia</taxon>
    </lineage>
</organism>
<reference evidence="2" key="1">
    <citation type="journal article" date="2023" name="G3 (Bethesda)">
        <title>A reference genome for the long-term kleptoplast-retaining sea slug Elysia crispata morphotype clarki.</title>
        <authorList>
            <person name="Eastman K.E."/>
            <person name="Pendleton A.L."/>
            <person name="Shaikh M.A."/>
            <person name="Suttiyut T."/>
            <person name="Ogas R."/>
            <person name="Tomko P."/>
            <person name="Gavelis G."/>
            <person name="Widhalm J.R."/>
            <person name="Wisecaver J.H."/>
        </authorList>
    </citation>
    <scope>NUCLEOTIDE SEQUENCE</scope>
    <source>
        <strain evidence="2">ECLA1</strain>
    </source>
</reference>
<protein>
    <submittedName>
        <fullName evidence="2">Uncharacterized protein</fullName>
    </submittedName>
</protein>
<evidence type="ECO:0000256" key="1">
    <source>
        <dbReference type="SAM" id="MobiDB-lite"/>
    </source>
</evidence>
<name>A0AAE1A9I3_9GAST</name>
<dbReference type="EMBL" id="JAWDGP010002410">
    <property type="protein sequence ID" value="KAK3783487.1"/>
    <property type="molecule type" value="Genomic_DNA"/>
</dbReference>
<feature type="compositionally biased region" description="Basic and acidic residues" evidence="1">
    <location>
        <begin position="128"/>
        <end position="139"/>
    </location>
</feature>
<accession>A0AAE1A9I3</accession>